<reference evidence="5" key="1">
    <citation type="submission" date="2025-08" db="UniProtKB">
        <authorList>
            <consortium name="RefSeq"/>
        </authorList>
    </citation>
    <scope>IDENTIFICATION</scope>
    <source>
        <tissue evidence="5">Whole sample</tissue>
    </source>
</reference>
<feature type="transmembrane region" description="Helical" evidence="2">
    <location>
        <begin position="194"/>
        <end position="222"/>
    </location>
</feature>
<dbReference type="AlphaFoldDB" id="A0A8B8B0R3"/>
<keyword evidence="3" id="KW-0732">Signal</keyword>
<keyword evidence="2" id="KW-0472">Membrane</keyword>
<feature type="chain" id="PRO_5034226033" evidence="3">
    <location>
        <begin position="18"/>
        <end position="374"/>
    </location>
</feature>
<keyword evidence="2" id="KW-1133">Transmembrane helix</keyword>
<dbReference type="Proteomes" id="UP000694844">
    <property type="component" value="Chromosome 8"/>
</dbReference>
<evidence type="ECO:0000256" key="3">
    <source>
        <dbReference type="SAM" id="SignalP"/>
    </source>
</evidence>
<feature type="region of interest" description="Disordered" evidence="1">
    <location>
        <begin position="355"/>
        <end position="374"/>
    </location>
</feature>
<gene>
    <name evidence="5" type="primary">LOC111106569</name>
</gene>
<protein>
    <submittedName>
        <fullName evidence="5">Uncharacterized protein LOC111106569 isoform X1</fullName>
    </submittedName>
</protein>
<dbReference type="OrthoDB" id="10587472at2759"/>
<evidence type="ECO:0000256" key="1">
    <source>
        <dbReference type="SAM" id="MobiDB-lite"/>
    </source>
</evidence>
<evidence type="ECO:0000313" key="4">
    <source>
        <dbReference type="Proteomes" id="UP000694844"/>
    </source>
</evidence>
<accession>A0A8B8B0R3</accession>
<dbReference type="GeneID" id="111106569"/>
<organism evidence="4 5">
    <name type="scientific">Crassostrea virginica</name>
    <name type="common">Eastern oyster</name>
    <dbReference type="NCBI Taxonomy" id="6565"/>
    <lineage>
        <taxon>Eukaryota</taxon>
        <taxon>Metazoa</taxon>
        <taxon>Spiralia</taxon>
        <taxon>Lophotrochozoa</taxon>
        <taxon>Mollusca</taxon>
        <taxon>Bivalvia</taxon>
        <taxon>Autobranchia</taxon>
        <taxon>Pteriomorphia</taxon>
        <taxon>Ostreida</taxon>
        <taxon>Ostreoidea</taxon>
        <taxon>Ostreidae</taxon>
        <taxon>Crassostrea</taxon>
    </lineage>
</organism>
<evidence type="ECO:0000256" key="2">
    <source>
        <dbReference type="SAM" id="Phobius"/>
    </source>
</evidence>
<keyword evidence="2" id="KW-0812">Transmembrane</keyword>
<feature type="signal peptide" evidence="3">
    <location>
        <begin position="1"/>
        <end position="17"/>
    </location>
</feature>
<feature type="compositionally biased region" description="Basic and acidic residues" evidence="1">
    <location>
        <begin position="227"/>
        <end position="241"/>
    </location>
</feature>
<evidence type="ECO:0000313" key="5">
    <source>
        <dbReference type="RefSeq" id="XP_022297002.1"/>
    </source>
</evidence>
<sequence length="374" mass="42704">MIPSRGTFFSLLILCLAENVHMNVQEDLMNAFGCLGSVIKIYNEFPTSWRCEIDTNELEKFCKEDEITCHMESKDCQKWSNQKSTEVFIYIRFPKSIFLEHLKKLNYECKCKEYLFDCSIKSKTLIKFIEHNITHLTSTVSTPSPKTTSETTLPVTSALLSISPATDLATTASKHEDKPGPPAAAYKEENQDTYISSIAIVAALVGGVILGAGVEFVVILLMRRKTKSTDESQRDVTEKSMDNPAYTDSKTETTPEEYYTQITNQNSVYQNEIPDKDATYDHKQYNKSTQETYEQSTYNHLHERMEIESSNFYHHPRMVPNELSATELGYGIVKQSQINHKNAYTEVIAGEGEHHEYKGEDENRTYSVLEEKNL</sequence>
<proteinExistence type="predicted"/>
<keyword evidence="4" id="KW-1185">Reference proteome</keyword>
<feature type="region of interest" description="Disordered" evidence="1">
    <location>
        <begin position="227"/>
        <end position="255"/>
    </location>
</feature>
<name>A0A8B8B0R3_CRAVI</name>
<dbReference type="KEGG" id="cvn:111106569"/>
<dbReference type="RefSeq" id="XP_022297002.1">
    <property type="nucleotide sequence ID" value="XM_022441294.1"/>
</dbReference>